<evidence type="ECO:0000313" key="1">
    <source>
        <dbReference type="EMBL" id="OQE09874.1"/>
    </source>
</evidence>
<keyword evidence="2" id="KW-1185">Reference proteome</keyword>
<sequence length="122" mass="13544">MRNPGPFSGEPGENVNLYVTQCKSAWQAVTDMLAEDRAQVQAMTLLAGLRGPALAFAHTLPQEIQDNFEEFSQRLIEQFPFVGFVHMGQPAIEHTSEHPNPSERLSIPISPYIGVGLKIREV</sequence>
<evidence type="ECO:0000313" key="2">
    <source>
        <dbReference type="Proteomes" id="UP000191518"/>
    </source>
</evidence>
<gene>
    <name evidence="1" type="ORF">PENVUL_c005G04559</name>
</gene>
<name>A0A1V6S841_9EURO</name>
<dbReference type="Proteomes" id="UP000191518">
    <property type="component" value="Unassembled WGS sequence"/>
</dbReference>
<dbReference type="EMBL" id="MDYP01000005">
    <property type="protein sequence ID" value="OQE09874.1"/>
    <property type="molecule type" value="Genomic_DNA"/>
</dbReference>
<comment type="caution">
    <text evidence="1">The sequence shown here is derived from an EMBL/GenBank/DDBJ whole genome shotgun (WGS) entry which is preliminary data.</text>
</comment>
<organism evidence="1 2">
    <name type="scientific">Penicillium vulpinum</name>
    <dbReference type="NCBI Taxonomy" id="29845"/>
    <lineage>
        <taxon>Eukaryota</taxon>
        <taxon>Fungi</taxon>
        <taxon>Dikarya</taxon>
        <taxon>Ascomycota</taxon>
        <taxon>Pezizomycotina</taxon>
        <taxon>Eurotiomycetes</taxon>
        <taxon>Eurotiomycetidae</taxon>
        <taxon>Eurotiales</taxon>
        <taxon>Aspergillaceae</taxon>
        <taxon>Penicillium</taxon>
    </lineage>
</organism>
<reference evidence="2" key="1">
    <citation type="journal article" date="2017" name="Nat. Microbiol.">
        <title>Global analysis of biosynthetic gene clusters reveals vast potential of secondary metabolite production in Penicillium species.</title>
        <authorList>
            <person name="Nielsen J.C."/>
            <person name="Grijseels S."/>
            <person name="Prigent S."/>
            <person name="Ji B."/>
            <person name="Dainat J."/>
            <person name="Nielsen K.F."/>
            <person name="Frisvad J.C."/>
            <person name="Workman M."/>
            <person name="Nielsen J."/>
        </authorList>
    </citation>
    <scope>NUCLEOTIDE SEQUENCE [LARGE SCALE GENOMIC DNA]</scope>
    <source>
        <strain evidence="2">IBT 29486</strain>
    </source>
</reference>
<protein>
    <submittedName>
        <fullName evidence="1">Uncharacterized protein</fullName>
    </submittedName>
</protein>
<dbReference type="AlphaFoldDB" id="A0A1V6S841"/>
<accession>A0A1V6S841</accession>
<proteinExistence type="predicted"/>